<evidence type="ECO:0000313" key="10">
    <source>
        <dbReference type="EMBL" id="PQL94123.1"/>
    </source>
</evidence>
<evidence type="ECO:0000313" key="11">
    <source>
        <dbReference type="Proteomes" id="UP000238042"/>
    </source>
</evidence>
<name>A0A2S8AF11_9FLAO</name>
<dbReference type="HAMAP" id="MF_00238">
    <property type="entry name" value="Cytidyl_kinase_type1"/>
    <property type="match status" value="1"/>
</dbReference>
<evidence type="ECO:0000256" key="4">
    <source>
        <dbReference type="ARBA" id="ARBA00022777"/>
    </source>
</evidence>
<dbReference type="GO" id="GO:0036430">
    <property type="term" value="F:CMP kinase activity"/>
    <property type="evidence" value="ECO:0007669"/>
    <property type="project" value="RHEA"/>
</dbReference>
<accession>A0A2S8AF11</accession>
<evidence type="ECO:0000256" key="5">
    <source>
        <dbReference type="ARBA" id="ARBA00022840"/>
    </source>
</evidence>
<comment type="catalytic activity">
    <reaction evidence="7 8">
        <text>CMP + ATP = CDP + ADP</text>
        <dbReference type="Rhea" id="RHEA:11600"/>
        <dbReference type="ChEBI" id="CHEBI:30616"/>
        <dbReference type="ChEBI" id="CHEBI:58069"/>
        <dbReference type="ChEBI" id="CHEBI:60377"/>
        <dbReference type="ChEBI" id="CHEBI:456216"/>
        <dbReference type="EC" id="2.7.4.25"/>
    </reaction>
</comment>
<keyword evidence="4 8" id="KW-0418">Kinase</keyword>
<dbReference type="RefSeq" id="WP_105246222.1">
    <property type="nucleotide sequence ID" value="NZ_PSZM01000025.1"/>
</dbReference>
<dbReference type="Gene3D" id="3.40.50.300">
    <property type="entry name" value="P-loop containing nucleotide triphosphate hydrolases"/>
    <property type="match status" value="1"/>
</dbReference>
<evidence type="ECO:0000256" key="7">
    <source>
        <dbReference type="ARBA" id="ARBA00048478"/>
    </source>
</evidence>
<organism evidence="10 11">
    <name type="scientific">Apibacter adventoris</name>
    <dbReference type="NCBI Taxonomy" id="1679466"/>
    <lineage>
        <taxon>Bacteria</taxon>
        <taxon>Pseudomonadati</taxon>
        <taxon>Bacteroidota</taxon>
        <taxon>Flavobacteriia</taxon>
        <taxon>Flavobacteriales</taxon>
        <taxon>Weeksellaceae</taxon>
        <taxon>Apibacter</taxon>
    </lineage>
</organism>
<gene>
    <name evidence="8" type="primary">cmk</name>
    <name evidence="10" type="ORF">C4S77_03985</name>
</gene>
<reference evidence="10 11" key="1">
    <citation type="submission" date="2018-02" db="EMBL/GenBank/DDBJ databases">
        <title>Genome sequences of Apibacter spp., gut symbionts of Asian honey bees.</title>
        <authorList>
            <person name="Kwong W.K."/>
            <person name="Steele M.I."/>
            <person name="Moran N.A."/>
        </authorList>
    </citation>
    <scope>NUCLEOTIDE SEQUENCE [LARGE SCALE GENOMIC DNA]</scope>
    <source>
        <strain evidence="11">wkB301</strain>
    </source>
</reference>
<feature type="domain" description="Cytidylate kinase" evidence="9">
    <location>
        <begin position="13"/>
        <end position="228"/>
    </location>
</feature>
<dbReference type="GO" id="GO:0036431">
    <property type="term" value="F:dCMP kinase activity"/>
    <property type="evidence" value="ECO:0007669"/>
    <property type="project" value="InterPro"/>
</dbReference>
<sequence>MSIPQPKKYSPIIAIDGYSSTGKSSYAKMLAKKFGWKHIDTGAMYRAVTLYGIQFFWEDQNINISKLELHLNDIHINFKFNPNFYSNDTYLNGANVENEIRNMKVSEWVSSIAERSAIRKFLVEQQRKIGENGGIVMDGRDIGTVVFPNADLKFFITASVEERAKRRFLELHKKDKSLTIEKVTKNLQKRDYIDENRKDSPLIMASDAFLIDNTYLTQEETYKKMEQIVIKRFSL</sequence>
<comment type="caution">
    <text evidence="10">The sequence shown here is derived from an EMBL/GenBank/DDBJ whole genome shotgun (WGS) entry which is preliminary data.</text>
</comment>
<dbReference type="GO" id="GO:0005524">
    <property type="term" value="F:ATP binding"/>
    <property type="evidence" value="ECO:0007669"/>
    <property type="project" value="UniProtKB-UniRule"/>
</dbReference>
<dbReference type="EC" id="2.7.4.25" evidence="8"/>
<dbReference type="Pfam" id="PF02224">
    <property type="entry name" value="Cytidylate_kin"/>
    <property type="match status" value="1"/>
</dbReference>
<keyword evidence="8" id="KW-0963">Cytoplasm</keyword>
<keyword evidence="2 8" id="KW-0808">Transferase</keyword>
<dbReference type="CDD" id="cd02020">
    <property type="entry name" value="CMPK"/>
    <property type="match status" value="1"/>
</dbReference>
<evidence type="ECO:0000256" key="1">
    <source>
        <dbReference type="ARBA" id="ARBA00009427"/>
    </source>
</evidence>
<comment type="similarity">
    <text evidence="1 8">Belongs to the cytidylate kinase family. Type 1 subfamily.</text>
</comment>
<dbReference type="GO" id="GO:0006220">
    <property type="term" value="P:pyrimidine nucleotide metabolic process"/>
    <property type="evidence" value="ECO:0007669"/>
    <property type="project" value="UniProtKB-UniRule"/>
</dbReference>
<dbReference type="InterPro" id="IPR003136">
    <property type="entry name" value="Cytidylate_kin"/>
</dbReference>
<comment type="subcellular location">
    <subcellularLocation>
        <location evidence="8">Cytoplasm</location>
    </subcellularLocation>
</comment>
<evidence type="ECO:0000259" key="9">
    <source>
        <dbReference type="Pfam" id="PF02224"/>
    </source>
</evidence>
<dbReference type="Proteomes" id="UP000238042">
    <property type="component" value="Unassembled WGS sequence"/>
</dbReference>
<dbReference type="AlphaFoldDB" id="A0A2S8AF11"/>
<evidence type="ECO:0000256" key="3">
    <source>
        <dbReference type="ARBA" id="ARBA00022741"/>
    </source>
</evidence>
<keyword evidence="3 8" id="KW-0547">Nucleotide-binding</keyword>
<dbReference type="SUPFAM" id="SSF52540">
    <property type="entry name" value="P-loop containing nucleoside triphosphate hydrolases"/>
    <property type="match status" value="1"/>
</dbReference>
<keyword evidence="11" id="KW-1185">Reference proteome</keyword>
<comment type="catalytic activity">
    <reaction evidence="6 8">
        <text>dCMP + ATP = dCDP + ADP</text>
        <dbReference type="Rhea" id="RHEA:25094"/>
        <dbReference type="ChEBI" id="CHEBI:30616"/>
        <dbReference type="ChEBI" id="CHEBI:57566"/>
        <dbReference type="ChEBI" id="CHEBI:58593"/>
        <dbReference type="ChEBI" id="CHEBI:456216"/>
        <dbReference type="EC" id="2.7.4.25"/>
    </reaction>
</comment>
<feature type="binding site" evidence="8">
    <location>
        <begin position="17"/>
        <end position="25"/>
    </location>
    <ligand>
        <name>ATP</name>
        <dbReference type="ChEBI" id="CHEBI:30616"/>
    </ligand>
</feature>
<dbReference type="GO" id="GO:0005737">
    <property type="term" value="C:cytoplasm"/>
    <property type="evidence" value="ECO:0007669"/>
    <property type="project" value="UniProtKB-SubCell"/>
</dbReference>
<dbReference type="EMBL" id="PSZM01000025">
    <property type="protein sequence ID" value="PQL94123.1"/>
    <property type="molecule type" value="Genomic_DNA"/>
</dbReference>
<dbReference type="InterPro" id="IPR027417">
    <property type="entry name" value="P-loop_NTPase"/>
</dbReference>
<proteinExistence type="inferred from homology"/>
<evidence type="ECO:0000256" key="6">
    <source>
        <dbReference type="ARBA" id="ARBA00047615"/>
    </source>
</evidence>
<protein>
    <recommendedName>
        <fullName evidence="8">Cytidylate kinase</fullName>
        <shortName evidence="8">CK</shortName>
        <ecNumber evidence="8">2.7.4.25</ecNumber>
    </recommendedName>
    <alternativeName>
        <fullName evidence="8">Cytidine monophosphate kinase</fullName>
        <shortName evidence="8">CMP kinase</shortName>
    </alternativeName>
</protein>
<evidence type="ECO:0000256" key="2">
    <source>
        <dbReference type="ARBA" id="ARBA00022679"/>
    </source>
</evidence>
<keyword evidence="5 8" id="KW-0067">ATP-binding</keyword>
<dbReference type="NCBIfam" id="TIGR00017">
    <property type="entry name" value="cmk"/>
    <property type="match status" value="1"/>
</dbReference>
<evidence type="ECO:0000256" key="8">
    <source>
        <dbReference type="HAMAP-Rule" id="MF_00238"/>
    </source>
</evidence>
<dbReference type="InterPro" id="IPR011994">
    <property type="entry name" value="Cytidylate_kinase_dom"/>
</dbReference>
<dbReference type="OrthoDB" id="9807434at2"/>